<dbReference type="GO" id="GO:0061630">
    <property type="term" value="F:ubiquitin protein ligase activity"/>
    <property type="evidence" value="ECO:0007669"/>
    <property type="project" value="UniProtKB-EC"/>
</dbReference>
<dbReference type="GO" id="GO:0043204">
    <property type="term" value="C:perikaryon"/>
    <property type="evidence" value="ECO:0007669"/>
    <property type="project" value="UniProtKB-SubCell"/>
</dbReference>
<evidence type="ECO:0000256" key="7">
    <source>
        <dbReference type="ARBA" id="ARBA00012483"/>
    </source>
</evidence>
<dbReference type="FunFam" id="2.60.120.920:FF:000022">
    <property type="entry name" value="E3 ubiquitin-protein ligase NEURL1 isoform X2"/>
    <property type="match status" value="1"/>
</dbReference>
<dbReference type="PROSITE" id="PS51065">
    <property type="entry name" value="NHR"/>
    <property type="match status" value="2"/>
</dbReference>
<evidence type="ECO:0000256" key="27">
    <source>
        <dbReference type="ARBA" id="ARBA00078614"/>
    </source>
</evidence>
<evidence type="ECO:0000256" key="21">
    <source>
        <dbReference type="ARBA" id="ARBA00023273"/>
    </source>
</evidence>
<proteinExistence type="predicted"/>
<evidence type="ECO:0000256" key="24">
    <source>
        <dbReference type="ARBA" id="ARBA00053982"/>
    </source>
</evidence>
<dbReference type="GO" id="GO:0048471">
    <property type="term" value="C:perinuclear region of cytoplasm"/>
    <property type="evidence" value="ECO:0007669"/>
    <property type="project" value="UniProtKB-SubCell"/>
</dbReference>
<dbReference type="RefSeq" id="XP_028982764.1">
    <property type="nucleotide sequence ID" value="XM_029126931.3"/>
</dbReference>
<comment type="function">
    <text evidence="24">Plays a role in hippocampal-dependent synaptic plasticity, learning and memory. Involved in the formation of spines and functional synaptic contacts by modulating the translational activity of the cytoplasmic polyadenylation element-binding protein CPEB3. Promotes ubiquitination of CPEB3, and hence induces CPEB3-dependent mRNA translation activation of glutamate receptor GRIA1 and GRIA2. Can function as an E3 ubiquitin-protein ligase to activate monoubiquitination of JAG1 (in vitro), thereby regulating the Notch pathway. Acts as a tumor suppressor; inhibits malignant cell transformation of medulloblastoma (MB) cells by inhibiting the Notch signaling pathway.</text>
</comment>
<name>A0A6P7KQM0_BETSP</name>
<dbReference type="InterPro" id="IPR001841">
    <property type="entry name" value="Znf_RING"/>
</dbReference>
<keyword evidence="10" id="KW-0808">Transferase</keyword>
<keyword evidence="14 29" id="KW-0863">Zinc-finger</keyword>
<accession>A0A6P7KQM0</accession>
<dbReference type="FunFam" id="2.60.120.920:FF:000005">
    <property type="entry name" value="Putative E3 ubiquitin-protein ligase NEURL1B"/>
    <property type="match status" value="1"/>
</dbReference>
<evidence type="ECO:0000256" key="9">
    <source>
        <dbReference type="ARBA" id="ARBA00022490"/>
    </source>
</evidence>
<feature type="domain" description="NHR" evidence="32">
    <location>
        <begin position="288"/>
        <end position="441"/>
    </location>
</feature>
<evidence type="ECO:0000256" key="17">
    <source>
        <dbReference type="ARBA" id="ARBA00022845"/>
    </source>
</evidence>
<dbReference type="AlphaFoldDB" id="A0A6P7KQM0"/>
<keyword evidence="11" id="KW-0519">Myristate</keyword>
<feature type="region of interest" description="Disordered" evidence="30">
    <location>
        <begin position="244"/>
        <end position="277"/>
    </location>
</feature>
<evidence type="ECO:0000256" key="20">
    <source>
        <dbReference type="ARBA" id="ARBA00023136"/>
    </source>
</evidence>
<reference evidence="34" key="1">
    <citation type="submission" date="2025-08" db="UniProtKB">
        <authorList>
            <consortium name="RefSeq"/>
        </authorList>
    </citation>
    <scope>IDENTIFICATION</scope>
</reference>
<evidence type="ECO:0000256" key="18">
    <source>
        <dbReference type="ARBA" id="ARBA00022976"/>
    </source>
</evidence>
<evidence type="ECO:0000256" key="23">
    <source>
        <dbReference type="ARBA" id="ARBA00034105"/>
    </source>
</evidence>
<sequence>MGGQITRSTIYDSLNGPFPASSHRCHHRPKRCLPVQHCGGLSSFPLLFHPSTKGSQIVMDTSQRTVKRQASFCNAITFSNRPIAVYEQVRLKITKKQCCWSGALRLGFTSKDPSRINPDTLPKYACPDLVSQSGFWAKALPEELSNEGNVISFWVDKKGRVFYRINDSSSMLFFSGVHVSEPLWALIDVYGLTRGVQLLDSEMVPLDCTRPRSFAASQRASIQRRGDDPRLSISLCDLSVQSQEMHAEEEEDEEEAHLQPLSSASCHGPQNSQNSQQCSLLPTHLDTDLHFHPVRGVHVSAPDKHTVARLDHRGDERTLVFTSRPVRCWESVYVKLKAGASRLGGLSYGVTSCDPAALRPSDLPSNPESLVDRKEFWAVCRAAVPLHSGDILGLMVNADGDVMMSHNGISAGMQLCVDNSRPLWMFFGLHSTITQLRILGSSPYPELRGPLVPSSPSCTPSPPTMLCSGNSEPDLNTPLSINLNSSINSSYHTAFSSSTGTTPGSPFSIHPESPSLPSCSGSWSDECTICYENMVDTVLYACGHMCLCYACGLKLKKMANACCPICRRTIKDIIKTYRST</sequence>
<dbReference type="FunFam" id="3.30.40.10:FF:000056">
    <property type="entry name" value="Putative E3 ubiquitin-protein ligase NEURL1B"/>
    <property type="match status" value="1"/>
</dbReference>
<keyword evidence="9" id="KW-0963">Cytoplasm</keyword>
<keyword evidence="20" id="KW-0472">Membrane</keyword>
<feature type="domain" description="RING-type" evidence="31">
    <location>
        <begin position="527"/>
        <end position="567"/>
    </location>
</feature>
<dbReference type="GO" id="GO:0045746">
    <property type="term" value="P:negative regulation of Notch signaling pathway"/>
    <property type="evidence" value="ECO:0007669"/>
    <property type="project" value="TreeGrafter"/>
</dbReference>
<dbReference type="CTD" id="767739"/>
<keyword evidence="18" id="KW-0914">Notch signaling pathway</keyword>
<evidence type="ECO:0000256" key="16">
    <source>
        <dbReference type="ARBA" id="ARBA00022833"/>
    </source>
</evidence>
<dbReference type="GO" id="GO:0030425">
    <property type="term" value="C:dendrite"/>
    <property type="evidence" value="ECO:0007669"/>
    <property type="project" value="UniProtKB-SubCell"/>
</dbReference>
<comment type="subcellular location">
    <subcellularLocation>
        <location evidence="2">Cell membrane</location>
        <topology evidence="2">Peripheral membrane protein</topology>
    </subcellularLocation>
    <subcellularLocation>
        <location evidence="3">Cell projection</location>
        <location evidence="3">Dendrite</location>
    </subcellularLocation>
    <subcellularLocation>
        <location evidence="5">Cytoplasm</location>
        <location evidence="5">Perinuclear region</location>
    </subcellularLocation>
    <subcellularLocation>
        <location evidence="4">Perikaryon</location>
    </subcellularLocation>
    <subcellularLocation>
        <location evidence="23">Postsynaptic density</location>
    </subcellularLocation>
</comment>
<gene>
    <name evidence="34" type="primary">neurl1ab</name>
</gene>
<keyword evidence="15" id="KW-0833">Ubl conjugation pathway</keyword>
<protein>
    <recommendedName>
        <fullName evidence="26">E3 ubiquitin-protein ligase NEURL1</fullName>
        <ecNumber evidence="7">2.3.2.27</ecNumber>
    </recommendedName>
    <alternativeName>
        <fullName evidence="27">Neuralized-like protein 1A</fullName>
    </alternativeName>
    <alternativeName>
        <fullName evidence="28">RING-type E3 ubiquitin transferase NEURL1</fullName>
    </alternativeName>
</protein>
<evidence type="ECO:0000256" key="12">
    <source>
        <dbReference type="ARBA" id="ARBA00022723"/>
    </source>
</evidence>
<dbReference type="Pfam" id="PF07177">
    <property type="entry name" value="Neuralized"/>
    <property type="match status" value="2"/>
</dbReference>
<dbReference type="Gene3D" id="3.30.40.10">
    <property type="entry name" value="Zinc/RING finger domain, C3HC4 (zinc finger)"/>
    <property type="match status" value="1"/>
</dbReference>
<organism evidence="33 34">
    <name type="scientific">Betta splendens</name>
    <name type="common">Siamese fighting fish</name>
    <dbReference type="NCBI Taxonomy" id="158456"/>
    <lineage>
        <taxon>Eukaryota</taxon>
        <taxon>Metazoa</taxon>
        <taxon>Chordata</taxon>
        <taxon>Craniata</taxon>
        <taxon>Vertebrata</taxon>
        <taxon>Euteleostomi</taxon>
        <taxon>Actinopterygii</taxon>
        <taxon>Neopterygii</taxon>
        <taxon>Teleostei</taxon>
        <taxon>Neoteleostei</taxon>
        <taxon>Acanthomorphata</taxon>
        <taxon>Anabantaria</taxon>
        <taxon>Anabantiformes</taxon>
        <taxon>Anabantoidei</taxon>
        <taxon>Osphronemidae</taxon>
        <taxon>Betta</taxon>
    </lineage>
</organism>
<evidence type="ECO:0000256" key="14">
    <source>
        <dbReference type="ARBA" id="ARBA00022771"/>
    </source>
</evidence>
<evidence type="ECO:0000256" key="6">
    <source>
        <dbReference type="ARBA" id="ARBA00004906"/>
    </source>
</evidence>
<evidence type="ECO:0000256" key="30">
    <source>
        <dbReference type="SAM" id="MobiDB-lite"/>
    </source>
</evidence>
<evidence type="ECO:0000256" key="3">
    <source>
        <dbReference type="ARBA" id="ARBA00004279"/>
    </source>
</evidence>
<evidence type="ECO:0000256" key="19">
    <source>
        <dbReference type="ARBA" id="ARBA00023018"/>
    </source>
</evidence>
<keyword evidence="16" id="KW-0862">Zinc</keyword>
<keyword evidence="8" id="KW-1003">Cell membrane</keyword>
<dbReference type="GO" id="GO:0007219">
    <property type="term" value="P:Notch signaling pathway"/>
    <property type="evidence" value="ECO:0007669"/>
    <property type="project" value="UniProtKB-KW"/>
</dbReference>
<keyword evidence="19" id="KW-0770">Synapse</keyword>
<evidence type="ECO:0000256" key="1">
    <source>
        <dbReference type="ARBA" id="ARBA00000900"/>
    </source>
</evidence>
<keyword evidence="17" id="KW-0810">Translation regulation</keyword>
<feature type="domain" description="NHR" evidence="32">
    <location>
        <begin position="45"/>
        <end position="201"/>
    </location>
</feature>
<dbReference type="KEGG" id="bspl:114841793"/>
<dbReference type="GO" id="GO:0008270">
    <property type="term" value="F:zinc ion binding"/>
    <property type="evidence" value="ECO:0007669"/>
    <property type="project" value="UniProtKB-KW"/>
</dbReference>
<evidence type="ECO:0000256" key="29">
    <source>
        <dbReference type="PROSITE-ProRule" id="PRU00175"/>
    </source>
</evidence>
<dbReference type="Proteomes" id="UP000515150">
    <property type="component" value="Chromosome 15"/>
</dbReference>
<comment type="catalytic activity">
    <reaction evidence="1">
        <text>S-ubiquitinyl-[E2 ubiquitin-conjugating enzyme]-L-cysteine + [acceptor protein]-L-lysine = [E2 ubiquitin-conjugating enzyme]-L-cysteine + N(6)-ubiquitinyl-[acceptor protein]-L-lysine.</text>
        <dbReference type="EC" id="2.3.2.27"/>
    </reaction>
</comment>
<dbReference type="GO" id="GO:0014069">
    <property type="term" value="C:postsynaptic density"/>
    <property type="evidence" value="ECO:0007669"/>
    <property type="project" value="UniProtKB-SubCell"/>
</dbReference>
<dbReference type="InterPro" id="IPR037962">
    <property type="entry name" value="Neuralized"/>
</dbReference>
<evidence type="ECO:0000256" key="8">
    <source>
        <dbReference type="ARBA" id="ARBA00022475"/>
    </source>
</evidence>
<comment type="pathway">
    <text evidence="6">Protein modification; protein ubiquitination.</text>
</comment>
<evidence type="ECO:0000256" key="15">
    <source>
        <dbReference type="ARBA" id="ARBA00022786"/>
    </source>
</evidence>
<evidence type="ECO:0000313" key="33">
    <source>
        <dbReference type="Proteomes" id="UP000515150"/>
    </source>
</evidence>
<evidence type="ECO:0000256" key="26">
    <source>
        <dbReference type="ARBA" id="ARBA00073400"/>
    </source>
</evidence>
<dbReference type="InterPro" id="IPR043136">
    <property type="entry name" value="B30.2/SPRY_sf"/>
</dbReference>
<comment type="subunit">
    <text evidence="25">Interacts with CPEB3 (via N-terminal domain); the interaction increases CPEB3 ubiquitination. Interacts with DLL1.</text>
</comment>
<evidence type="ECO:0000256" key="11">
    <source>
        <dbReference type="ARBA" id="ARBA00022707"/>
    </source>
</evidence>
<dbReference type="InterPro" id="IPR006573">
    <property type="entry name" value="NHR_dom"/>
</dbReference>
<dbReference type="PROSITE" id="PS50089">
    <property type="entry name" value="ZF_RING_2"/>
    <property type="match status" value="1"/>
</dbReference>
<evidence type="ECO:0000256" key="25">
    <source>
        <dbReference type="ARBA" id="ARBA00063138"/>
    </source>
</evidence>
<keyword evidence="22" id="KW-0449">Lipoprotein</keyword>
<dbReference type="OrthoDB" id="6078042at2759"/>
<evidence type="ECO:0000259" key="31">
    <source>
        <dbReference type="PROSITE" id="PS50089"/>
    </source>
</evidence>
<dbReference type="InterPro" id="IPR013083">
    <property type="entry name" value="Znf_RING/FYVE/PHD"/>
</dbReference>
<keyword evidence="33" id="KW-1185">Reference proteome</keyword>
<dbReference type="GO" id="GO:0006417">
    <property type="term" value="P:regulation of translation"/>
    <property type="evidence" value="ECO:0007669"/>
    <property type="project" value="UniProtKB-KW"/>
</dbReference>
<dbReference type="SUPFAM" id="SSF57850">
    <property type="entry name" value="RING/U-box"/>
    <property type="match status" value="1"/>
</dbReference>
<dbReference type="GO" id="GO:0005886">
    <property type="term" value="C:plasma membrane"/>
    <property type="evidence" value="ECO:0007669"/>
    <property type="project" value="UniProtKB-SubCell"/>
</dbReference>
<feature type="compositionally biased region" description="Polar residues" evidence="30">
    <location>
        <begin position="260"/>
        <end position="269"/>
    </location>
</feature>
<keyword evidence="21" id="KW-0966">Cell projection</keyword>
<evidence type="ECO:0000256" key="10">
    <source>
        <dbReference type="ARBA" id="ARBA00022679"/>
    </source>
</evidence>
<evidence type="ECO:0000256" key="13">
    <source>
        <dbReference type="ARBA" id="ARBA00022737"/>
    </source>
</evidence>
<evidence type="ECO:0000256" key="4">
    <source>
        <dbReference type="ARBA" id="ARBA00004484"/>
    </source>
</evidence>
<evidence type="ECO:0000256" key="2">
    <source>
        <dbReference type="ARBA" id="ARBA00004202"/>
    </source>
</evidence>
<evidence type="ECO:0000256" key="22">
    <source>
        <dbReference type="ARBA" id="ARBA00023288"/>
    </source>
</evidence>
<keyword evidence="12" id="KW-0479">Metal-binding</keyword>
<dbReference type="EC" id="2.3.2.27" evidence="7"/>
<dbReference type="GeneID" id="114841793"/>
<evidence type="ECO:0000313" key="34">
    <source>
        <dbReference type="RefSeq" id="XP_028982764.1"/>
    </source>
</evidence>
<evidence type="ECO:0000256" key="5">
    <source>
        <dbReference type="ARBA" id="ARBA00004556"/>
    </source>
</evidence>
<keyword evidence="13" id="KW-0677">Repeat</keyword>
<dbReference type="PANTHER" id="PTHR12429">
    <property type="entry name" value="NEURALIZED"/>
    <property type="match status" value="1"/>
</dbReference>
<dbReference type="PANTHER" id="PTHR12429:SF13">
    <property type="entry name" value="E3 UBIQUITIN-PROTEIN LIGASE NEURL1"/>
    <property type="match status" value="1"/>
</dbReference>
<dbReference type="Pfam" id="PF13920">
    <property type="entry name" value="zf-C3HC4_3"/>
    <property type="match status" value="1"/>
</dbReference>
<dbReference type="InParanoid" id="A0A6P7KQM0"/>
<evidence type="ECO:0000259" key="32">
    <source>
        <dbReference type="PROSITE" id="PS51065"/>
    </source>
</evidence>
<evidence type="ECO:0000256" key="28">
    <source>
        <dbReference type="ARBA" id="ARBA00082012"/>
    </source>
</evidence>
<dbReference type="Gene3D" id="2.60.120.920">
    <property type="match status" value="2"/>
</dbReference>
<dbReference type="SMART" id="SM00588">
    <property type="entry name" value="NEUZ"/>
    <property type="match status" value="2"/>
</dbReference>